<evidence type="ECO:0000259" key="8">
    <source>
        <dbReference type="PROSITE" id="PS50109"/>
    </source>
</evidence>
<keyword evidence="7" id="KW-1133">Transmembrane helix</keyword>
<evidence type="ECO:0000256" key="5">
    <source>
        <dbReference type="ARBA" id="ARBA00022777"/>
    </source>
</evidence>
<keyword evidence="3" id="KW-0597">Phosphoprotein</keyword>
<dbReference type="AlphaFoldDB" id="A0AAI9F1P5"/>
<evidence type="ECO:0000256" key="4">
    <source>
        <dbReference type="ARBA" id="ARBA00022679"/>
    </source>
</evidence>
<proteinExistence type="predicted"/>
<evidence type="ECO:0000256" key="7">
    <source>
        <dbReference type="SAM" id="Phobius"/>
    </source>
</evidence>
<keyword evidence="5 9" id="KW-0418">Kinase</keyword>
<feature type="transmembrane region" description="Helical" evidence="7">
    <location>
        <begin position="140"/>
        <end position="161"/>
    </location>
</feature>
<dbReference type="FunFam" id="3.30.565.10:FF:000006">
    <property type="entry name" value="Sensor histidine kinase WalK"/>
    <property type="match status" value="1"/>
</dbReference>
<dbReference type="PRINTS" id="PR00344">
    <property type="entry name" value="BCTRLSENSOR"/>
</dbReference>
<dbReference type="PROSITE" id="PS50109">
    <property type="entry name" value="HIS_KIN"/>
    <property type="match status" value="1"/>
</dbReference>
<dbReference type="Gene3D" id="1.10.287.130">
    <property type="match status" value="1"/>
</dbReference>
<dbReference type="InterPro" id="IPR036097">
    <property type="entry name" value="HisK_dim/P_sf"/>
</dbReference>
<dbReference type="Proteomes" id="UP000003288">
    <property type="component" value="Unassembled WGS sequence"/>
</dbReference>
<evidence type="ECO:0000256" key="1">
    <source>
        <dbReference type="ARBA" id="ARBA00000085"/>
    </source>
</evidence>
<dbReference type="PANTHER" id="PTHR45453:SF1">
    <property type="entry name" value="PHOSPHATE REGULON SENSOR PROTEIN PHOR"/>
    <property type="match status" value="1"/>
</dbReference>
<dbReference type="GO" id="GO:0016036">
    <property type="term" value="P:cellular response to phosphate starvation"/>
    <property type="evidence" value="ECO:0007669"/>
    <property type="project" value="TreeGrafter"/>
</dbReference>
<dbReference type="SMART" id="SM00388">
    <property type="entry name" value="HisKA"/>
    <property type="match status" value="1"/>
</dbReference>
<evidence type="ECO:0000256" key="6">
    <source>
        <dbReference type="ARBA" id="ARBA00023012"/>
    </source>
</evidence>
<dbReference type="Gene3D" id="3.30.565.10">
    <property type="entry name" value="Histidine kinase-like ATPase, C-terminal domain"/>
    <property type="match status" value="1"/>
</dbReference>
<dbReference type="RefSeq" id="WP_007475606.1">
    <property type="nucleotide sequence ID" value="NZ_ABCJ01000014.1"/>
</dbReference>
<protein>
    <recommendedName>
        <fullName evidence="2">histidine kinase</fullName>
        <ecNumber evidence="2">2.7.13.3</ecNumber>
    </recommendedName>
</protein>
<keyword evidence="7" id="KW-0472">Membrane</keyword>
<dbReference type="InterPro" id="IPR003594">
    <property type="entry name" value="HATPase_dom"/>
</dbReference>
<dbReference type="SUPFAM" id="SSF47384">
    <property type="entry name" value="Homodimeric domain of signal transducing histidine kinase"/>
    <property type="match status" value="1"/>
</dbReference>
<dbReference type="GO" id="GO:0005886">
    <property type="term" value="C:plasma membrane"/>
    <property type="evidence" value="ECO:0007669"/>
    <property type="project" value="TreeGrafter"/>
</dbReference>
<feature type="transmembrane region" description="Helical" evidence="7">
    <location>
        <begin position="12"/>
        <end position="31"/>
    </location>
</feature>
<dbReference type="GO" id="GO:0004721">
    <property type="term" value="F:phosphoprotein phosphatase activity"/>
    <property type="evidence" value="ECO:0007669"/>
    <property type="project" value="TreeGrafter"/>
</dbReference>
<keyword evidence="6" id="KW-0902">Two-component regulatory system</keyword>
<dbReference type="InterPro" id="IPR005467">
    <property type="entry name" value="His_kinase_dom"/>
</dbReference>
<comment type="catalytic activity">
    <reaction evidence="1">
        <text>ATP + protein L-histidine = ADP + protein N-phospho-L-histidine.</text>
        <dbReference type="EC" id="2.7.13.3"/>
    </reaction>
</comment>
<dbReference type="InterPro" id="IPR050351">
    <property type="entry name" value="BphY/WalK/GraS-like"/>
</dbReference>
<dbReference type="Pfam" id="PF00512">
    <property type="entry name" value="HisKA"/>
    <property type="match status" value="1"/>
</dbReference>
<dbReference type="EC" id="2.7.13.3" evidence="2"/>
<sequence>MNNFKNELFLKYALVVFVIIAFFEGILIFALKKSFDTHLKDKLALIATQIDPKEMLQNKKELLKLQQKYKVFPLYVQIAKIDDLNSTLYKNINEGYKIQNIKTFLKHEKVITYTLKKEHYIINVSTLYSTNNEKISIIKIISILVAFFIYLISLLVGYKFIETISNQIEISFKKLKNFNSNVSHELKTPLTIIKGEIELALMNKDKDCEKVLKNILEEVNYISEITDKLLFLTKTHSKKSLSLIDLEEIILELHEKYGNKIEFQFNFGEEDYEIAGDKTLIKIALSNIIENSIKYGAKKIIFTLQKHKNKIILKIKDNGPGIPKEKLPFIFDEFYRVDESHSKNIKGFGLGLSIVRNILNLHNAKVKVKSEEGVEFIIEFPALSLKNQHSS</sequence>
<dbReference type="InterPro" id="IPR004358">
    <property type="entry name" value="Sig_transdc_His_kin-like_C"/>
</dbReference>
<feature type="domain" description="Histidine kinase" evidence="8">
    <location>
        <begin position="181"/>
        <end position="384"/>
    </location>
</feature>
<accession>A0AAI9F1P5</accession>
<organism evidence="9 10">
    <name type="scientific">Caminibacter mediatlanticus TB-2</name>
    <dbReference type="NCBI Taxonomy" id="391592"/>
    <lineage>
        <taxon>Bacteria</taxon>
        <taxon>Pseudomonadati</taxon>
        <taxon>Campylobacterota</taxon>
        <taxon>Epsilonproteobacteria</taxon>
        <taxon>Nautiliales</taxon>
        <taxon>Nautiliaceae</taxon>
        <taxon>Caminibacter</taxon>
    </lineage>
</organism>
<evidence type="ECO:0000313" key="10">
    <source>
        <dbReference type="Proteomes" id="UP000003288"/>
    </source>
</evidence>
<name>A0AAI9F1P5_9BACT</name>
<dbReference type="CDD" id="cd00082">
    <property type="entry name" value="HisKA"/>
    <property type="match status" value="1"/>
</dbReference>
<evidence type="ECO:0000313" key="9">
    <source>
        <dbReference type="EMBL" id="EDM22968.1"/>
    </source>
</evidence>
<dbReference type="InterPro" id="IPR003661">
    <property type="entry name" value="HisK_dim/P_dom"/>
</dbReference>
<gene>
    <name evidence="9" type="ORF">CMTB2_05687</name>
</gene>
<dbReference type="EMBL" id="ABCJ01000014">
    <property type="protein sequence ID" value="EDM22968.1"/>
    <property type="molecule type" value="Genomic_DNA"/>
</dbReference>
<evidence type="ECO:0000256" key="2">
    <source>
        <dbReference type="ARBA" id="ARBA00012438"/>
    </source>
</evidence>
<dbReference type="CDD" id="cd00075">
    <property type="entry name" value="HATPase"/>
    <property type="match status" value="1"/>
</dbReference>
<comment type="caution">
    <text evidence="9">The sequence shown here is derived from an EMBL/GenBank/DDBJ whole genome shotgun (WGS) entry which is preliminary data.</text>
</comment>
<reference evidence="9 10" key="1">
    <citation type="journal article" date="2011" name="Stand. Genomic Sci.">
        <title>Draft genome sequence of Caminibacter mediatlanticus strain TB-2, an epsilonproteobacterium isolated from a deep-sea hydrothermal vent.</title>
        <authorList>
            <person name="Giovannelli D."/>
            <person name="Ferriera S."/>
            <person name="Johnson J."/>
            <person name="Kravitz S."/>
            <person name="Perez-Rodriguez I."/>
            <person name="Ricci J."/>
            <person name="O'Brien C."/>
            <person name="Voordeckers J.W."/>
            <person name="Bini E."/>
            <person name="Vetriani C."/>
        </authorList>
    </citation>
    <scope>NUCLEOTIDE SEQUENCE [LARGE SCALE GENOMIC DNA]</scope>
    <source>
        <strain evidence="9 10">TB-2</strain>
    </source>
</reference>
<dbReference type="SMART" id="SM00387">
    <property type="entry name" value="HATPase_c"/>
    <property type="match status" value="1"/>
</dbReference>
<dbReference type="InterPro" id="IPR036890">
    <property type="entry name" value="HATPase_C_sf"/>
</dbReference>
<dbReference type="Pfam" id="PF02518">
    <property type="entry name" value="HATPase_c"/>
    <property type="match status" value="1"/>
</dbReference>
<dbReference type="SUPFAM" id="SSF55874">
    <property type="entry name" value="ATPase domain of HSP90 chaperone/DNA topoisomerase II/histidine kinase"/>
    <property type="match status" value="1"/>
</dbReference>
<dbReference type="GO" id="GO:0000155">
    <property type="term" value="F:phosphorelay sensor kinase activity"/>
    <property type="evidence" value="ECO:0007669"/>
    <property type="project" value="InterPro"/>
</dbReference>
<keyword evidence="4" id="KW-0808">Transferase</keyword>
<evidence type="ECO:0000256" key="3">
    <source>
        <dbReference type="ARBA" id="ARBA00022553"/>
    </source>
</evidence>
<dbReference type="PANTHER" id="PTHR45453">
    <property type="entry name" value="PHOSPHATE REGULON SENSOR PROTEIN PHOR"/>
    <property type="match status" value="1"/>
</dbReference>
<keyword evidence="7" id="KW-0812">Transmembrane</keyword>